<feature type="active site" description="Cysteine persulfide intermediate" evidence="11">
    <location>
        <position position="214"/>
    </location>
</feature>
<evidence type="ECO:0000256" key="3">
    <source>
        <dbReference type="ARBA" id="ARBA00022679"/>
    </source>
</evidence>
<comment type="catalytic activity">
    <reaction evidence="9 11">
        <text>S-sulfanyl-L-cysteinyl-[protein] + uridine(34) in tRNA + AH2 + ATP = 2-thiouridine(34) in tRNA + L-cysteinyl-[protein] + A + AMP + diphosphate + H(+)</text>
        <dbReference type="Rhea" id="RHEA:47032"/>
        <dbReference type="Rhea" id="RHEA-COMP:10131"/>
        <dbReference type="Rhea" id="RHEA-COMP:11726"/>
        <dbReference type="Rhea" id="RHEA-COMP:11727"/>
        <dbReference type="Rhea" id="RHEA-COMP:11728"/>
        <dbReference type="ChEBI" id="CHEBI:13193"/>
        <dbReference type="ChEBI" id="CHEBI:15378"/>
        <dbReference type="ChEBI" id="CHEBI:17499"/>
        <dbReference type="ChEBI" id="CHEBI:29950"/>
        <dbReference type="ChEBI" id="CHEBI:30616"/>
        <dbReference type="ChEBI" id="CHEBI:33019"/>
        <dbReference type="ChEBI" id="CHEBI:61963"/>
        <dbReference type="ChEBI" id="CHEBI:65315"/>
        <dbReference type="ChEBI" id="CHEBI:87170"/>
        <dbReference type="ChEBI" id="CHEBI:456215"/>
        <dbReference type="EC" id="2.8.1.13"/>
    </reaction>
</comment>
<dbReference type="InterPro" id="IPR046885">
    <property type="entry name" value="MnmA-like_C"/>
</dbReference>
<keyword evidence="6 11" id="KW-0067">ATP-binding</keyword>
<evidence type="ECO:0000259" key="12">
    <source>
        <dbReference type="Pfam" id="PF20258"/>
    </source>
</evidence>
<feature type="binding site" evidence="11">
    <location>
        <position position="139"/>
    </location>
    <ligand>
        <name>ATP</name>
        <dbReference type="ChEBI" id="CHEBI:30616"/>
    </ligand>
</feature>
<dbReference type="Gene3D" id="3.40.50.620">
    <property type="entry name" value="HUPs"/>
    <property type="match status" value="1"/>
</dbReference>
<dbReference type="Proteomes" id="UP000272474">
    <property type="component" value="Unassembled WGS sequence"/>
</dbReference>
<evidence type="ECO:0000313" key="15">
    <source>
        <dbReference type="Proteomes" id="UP000272474"/>
    </source>
</evidence>
<dbReference type="HAMAP" id="MF_00144">
    <property type="entry name" value="tRNA_thiouridyl_MnmA"/>
    <property type="match status" value="1"/>
</dbReference>
<dbReference type="GO" id="GO:0005737">
    <property type="term" value="C:cytoplasm"/>
    <property type="evidence" value="ECO:0007669"/>
    <property type="project" value="UniProtKB-SubCell"/>
</dbReference>
<feature type="site" description="Interaction with tRNA" evidence="11">
    <location>
        <position position="353"/>
    </location>
</feature>
<feature type="site" description="Interaction with tRNA" evidence="11">
    <location>
        <position position="140"/>
    </location>
</feature>
<dbReference type="EMBL" id="RBAL01000009">
    <property type="protein sequence ID" value="RKN40748.1"/>
    <property type="molecule type" value="Genomic_DNA"/>
</dbReference>
<dbReference type="CDD" id="cd01998">
    <property type="entry name" value="MnmA_TRMU-like"/>
    <property type="match status" value="1"/>
</dbReference>
<evidence type="ECO:0000313" key="14">
    <source>
        <dbReference type="EMBL" id="RKN40748.1"/>
    </source>
</evidence>
<dbReference type="Pfam" id="PF20258">
    <property type="entry name" value="tRNA_Me_trans_C"/>
    <property type="match status" value="1"/>
</dbReference>
<dbReference type="InterPro" id="IPR014729">
    <property type="entry name" value="Rossmann-like_a/b/a_fold"/>
</dbReference>
<dbReference type="GO" id="GO:0002143">
    <property type="term" value="P:tRNA wobble position uridine thiolation"/>
    <property type="evidence" value="ECO:0007669"/>
    <property type="project" value="TreeGrafter"/>
</dbReference>
<evidence type="ECO:0000256" key="2">
    <source>
        <dbReference type="ARBA" id="ARBA00022555"/>
    </source>
</evidence>
<keyword evidence="8" id="KW-1015">Disulfide bond</keyword>
<keyword evidence="5 11" id="KW-0547">Nucleotide-binding</keyword>
<dbReference type="Gene3D" id="2.40.30.10">
    <property type="entry name" value="Translation factors"/>
    <property type="match status" value="1"/>
</dbReference>
<dbReference type="InterPro" id="IPR004506">
    <property type="entry name" value="MnmA-like"/>
</dbReference>
<comment type="similarity">
    <text evidence="11">Belongs to the MnmA/TRMU family.</text>
</comment>
<dbReference type="InterPro" id="IPR023382">
    <property type="entry name" value="MnmA-like_central_sf"/>
</dbReference>
<dbReference type="PANTHER" id="PTHR11933">
    <property type="entry name" value="TRNA 5-METHYLAMINOMETHYL-2-THIOURIDYLATE -METHYLTRANSFERASE"/>
    <property type="match status" value="1"/>
</dbReference>
<evidence type="ECO:0000256" key="10">
    <source>
        <dbReference type="ARBA" id="ARBA00056575"/>
    </source>
</evidence>
<dbReference type="NCBIfam" id="TIGR00420">
    <property type="entry name" value="trmU"/>
    <property type="match status" value="1"/>
</dbReference>
<dbReference type="NCBIfam" id="NF001138">
    <property type="entry name" value="PRK00143.1"/>
    <property type="match status" value="1"/>
</dbReference>
<reference evidence="14 15" key="1">
    <citation type="journal article" date="2014" name="Int. J. Syst. Evol. Microbiol.">
        <title>Streptomyces hoynatensis sp. nov., isolated from deep marine sediment.</title>
        <authorList>
            <person name="Veyisoglu A."/>
            <person name="Sahin N."/>
        </authorList>
    </citation>
    <scope>NUCLEOTIDE SEQUENCE [LARGE SCALE GENOMIC DNA]</scope>
    <source>
        <strain evidence="14 15">KCTC 29097</strain>
    </source>
</reference>
<feature type="region of interest" description="Interaction with tRNA" evidence="11">
    <location>
        <begin position="162"/>
        <end position="164"/>
    </location>
</feature>
<keyword evidence="2 11" id="KW-0820">tRNA-binding</keyword>
<dbReference type="RefSeq" id="WP_120680502.1">
    <property type="nucleotide sequence ID" value="NZ_RBAL01000009.1"/>
</dbReference>
<name>A0A3A9YXI2_9ACTN</name>
<evidence type="ECO:0000256" key="6">
    <source>
        <dbReference type="ARBA" id="ARBA00022840"/>
    </source>
</evidence>
<dbReference type="SUPFAM" id="SSF52402">
    <property type="entry name" value="Adenine nucleotide alpha hydrolases-like"/>
    <property type="match status" value="1"/>
</dbReference>
<organism evidence="14 15">
    <name type="scientific">Streptomyces hoynatensis</name>
    <dbReference type="NCBI Taxonomy" id="1141874"/>
    <lineage>
        <taxon>Bacteria</taxon>
        <taxon>Bacillati</taxon>
        <taxon>Actinomycetota</taxon>
        <taxon>Actinomycetes</taxon>
        <taxon>Kitasatosporales</taxon>
        <taxon>Streptomycetaceae</taxon>
        <taxon>Streptomyces</taxon>
    </lineage>
</organism>
<feature type="domain" description="tRNA-specific 2-thiouridylase MnmA-like C-terminal" evidence="12">
    <location>
        <begin position="298"/>
        <end position="369"/>
    </location>
</feature>
<keyword evidence="7 11" id="KW-0694">RNA-binding</keyword>
<dbReference type="Gene3D" id="2.30.30.280">
    <property type="entry name" value="Adenine nucleotide alpha hydrolases-like domains"/>
    <property type="match status" value="1"/>
</dbReference>
<dbReference type="FunFam" id="3.40.50.620:FF:000057">
    <property type="entry name" value="tRNA-specific 2-thiouridylase MnmA"/>
    <property type="match status" value="1"/>
</dbReference>
<dbReference type="GO" id="GO:0000049">
    <property type="term" value="F:tRNA binding"/>
    <property type="evidence" value="ECO:0007669"/>
    <property type="project" value="UniProtKB-KW"/>
</dbReference>
<comment type="caution">
    <text evidence="14">The sequence shown here is derived from an EMBL/GenBank/DDBJ whole genome shotgun (WGS) entry which is preliminary data.</text>
</comment>
<dbReference type="Pfam" id="PF20259">
    <property type="entry name" value="tRNA_Me_trans_M"/>
    <property type="match status" value="1"/>
</dbReference>
<evidence type="ECO:0000256" key="4">
    <source>
        <dbReference type="ARBA" id="ARBA00022694"/>
    </source>
</evidence>
<evidence type="ECO:0000259" key="13">
    <source>
        <dbReference type="Pfam" id="PF20259"/>
    </source>
</evidence>
<dbReference type="InterPro" id="IPR046884">
    <property type="entry name" value="MnmA-like_central"/>
</dbReference>
<dbReference type="AlphaFoldDB" id="A0A3A9YXI2"/>
<feature type="binding site" evidence="11">
    <location>
        <position position="46"/>
    </location>
    <ligand>
        <name>ATP</name>
        <dbReference type="ChEBI" id="CHEBI:30616"/>
    </ligand>
</feature>
<evidence type="ECO:0000256" key="5">
    <source>
        <dbReference type="ARBA" id="ARBA00022741"/>
    </source>
</evidence>
<evidence type="ECO:0000256" key="9">
    <source>
        <dbReference type="ARBA" id="ARBA00051542"/>
    </source>
</evidence>
<protein>
    <recommendedName>
        <fullName evidence="11">tRNA-specific 2-thiouridylase MnmA</fullName>
        <ecNumber evidence="11">2.8.1.13</ecNumber>
    </recommendedName>
</protein>
<dbReference type="EC" id="2.8.1.13" evidence="11"/>
<sequence>MTETHREPGRARRPLRVLAAMSGGVDSAVAAARAAEAGHEVTGVHLALSANPQSFRTGARGCCTLEDSRDARRAADVIGIPFYVWDLAERFRADVVDDFVAEYRAGRTPNPCLRCNEKIKFAALLDKALALGFDAVCTGHYATVRRGADGERELHRSADQDKDQSYVLGVLDQRQLAHAMFPLGDTRATKAEIRAEAQRRGLAVARKPDSHDICFIADGDTRGFLAGRLGSAEGEIVDEDGRVVGTHQGAHGFTIGQRRGLRLGHPAPDGKPRYVLDISPVDNRVTVGPAESLDVVALTGIRPRWCGRTPTGPGAYTAQLRAHGGETPVTAELAGEELRVRFASPVRGVAPGQAIVLYDGSRVVGSATIAATERRTAHVA</sequence>
<dbReference type="GO" id="GO:0005524">
    <property type="term" value="F:ATP binding"/>
    <property type="evidence" value="ECO:0007669"/>
    <property type="project" value="UniProtKB-KW"/>
</dbReference>
<dbReference type="Pfam" id="PF03054">
    <property type="entry name" value="tRNA_Me_trans"/>
    <property type="match status" value="1"/>
</dbReference>
<feature type="domain" description="tRNA-specific 2-thiouridylase MnmA-like central" evidence="13">
    <location>
        <begin position="223"/>
        <end position="288"/>
    </location>
</feature>
<evidence type="ECO:0000256" key="7">
    <source>
        <dbReference type="ARBA" id="ARBA00022884"/>
    </source>
</evidence>
<comment type="function">
    <text evidence="10 11">Catalyzes the 2-thiolation of uridine at the wobble position (U34) of tRNA, leading to the formation of s(2)U34.</text>
</comment>
<proteinExistence type="inferred from homology"/>
<accession>A0A3A9YXI2</accession>
<evidence type="ECO:0000256" key="8">
    <source>
        <dbReference type="ARBA" id="ARBA00023157"/>
    </source>
</evidence>
<evidence type="ECO:0000256" key="11">
    <source>
        <dbReference type="HAMAP-Rule" id="MF_00144"/>
    </source>
</evidence>
<keyword evidence="1 11" id="KW-0963">Cytoplasm</keyword>
<dbReference type="GO" id="GO:0103016">
    <property type="term" value="F:tRNA-uridine 2-sulfurtransferase activity"/>
    <property type="evidence" value="ECO:0007669"/>
    <property type="project" value="UniProtKB-EC"/>
</dbReference>
<feature type="active site" description="Nucleophile" evidence="11">
    <location>
        <position position="115"/>
    </location>
</feature>
<dbReference type="PANTHER" id="PTHR11933:SF5">
    <property type="entry name" value="MITOCHONDRIAL TRNA-SPECIFIC 2-THIOURIDYLASE 1"/>
    <property type="match status" value="1"/>
</dbReference>
<dbReference type="OrthoDB" id="9800696at2"/>
<evidence type="ECO:0000256" key="1">
    <source>
        <dbReference type="ARBA" id="ARBA00022490"/>
    </source>
</evidence>
<comment type="caution">
    <text evidence="11">Lacks conserved residue(s) required for the propagation of feature annotation.</text>
</comment>
<dbReference type="FunFam" id="2.40.30.10:FF:000096">
    <property type="entry name" value="tRNA-specific 2-thiouridylase MnmA"/>
    <property type="match status" value="1"/>
</dbReference>
<dbReference type="FunFam" id="2.30.30.280:FF:000001">
    <property type="entry name" value="tRNA-specific 2-thiouridylase MnmA"/>
    <property type="match status" value="1"/>
</dbReference>
<keyword evidence="15" id="KW-1185">Reference proteome</keyword>
<gene>
    <name evidence="11 14" type="primary">mnmA</name>
    <name evidence="14" type="ORF">D7294_16790</name>
</gene>
<feature type="binding site" evidence="11">
    <location>
        <begin position="20"/>
        <end position="27"/>
    </location>
    <ligand>
        <name>ATP</name>
        <dbReference type="ChEBI" id="CHEBI:30616"/>
    </ligand>
</feature>
<keyword evidence="4 11" id="KW-0819">tRNA processing</keyword>
<comment type="subcellular location">
    <subcellularLocation>
        <location evidence="11">Cytoplasm</location>
    </subcellularLocation>
</comment>
<keyword evidence="3 11" id="KW-0808">Transferase</keyword>